<comment type="caution">
    <text evidence="1">The sequence shown here is derived from an EMBL/GenBank/DDBJ whole genome shotgun (WGS) entry which is preliminary data.</text>
</comment>
<dbReference type="AlphaFoldDB" id="A0AAV4G5R1"/>
<dbReference type="PANTHER" id="PTHR37162:SF1">
    <property type="entry name" value="BED-TYPE DOMAIN-CONTAINING PROTEIN"/>
    <property type="match status" value="1"/>
</dbReference>
<evidence type="ECO:0000313" key="1">
    <source>
        <dbReference type="EMBL" id="GFR80521.1"/>
    </source>
</evidence>
<organism evidence="1 2">
    <name type="scientific">Elysia marginata</name>
    <dbReference type="NCBI Taxonomy" id="1093978"/>
    <lineage>
        <taxon>Eukaryota</taxon>
        <taxon>Metazoa</taxon>
        <taxon>Spiralia</taxon>
        <taxon>Lophotrochozoa</taxon>
        <taxon>Mollusca</taxon>
        <taxon>Gastropoda</taxon>
        <taxon>Heterobranchia</taxon>
        <taxon>Euthyneura</taxon>
        <taxon>Panpulmonata</taxon>
        <taxon>Sacoglossa</taxon>
        <taxon>Placobranchoidea</taxon>
        <taxon>Plakobranchidae</taxon>
        <taxon>Elysia</taxon>
    </lineage>
</organism>
<protein>
    <submittedName>
        <fullName evidence="1">AP-3 complex subunit beta-2</fullName>
    </submittedName>
</protein>
<keyword evidence="2" id="KW-1185">Reference proteome</keyword>
<sequence>MSSISLEAAISSTPQPRIISMADRQSHQEDLICSFIAENSLPLSLAPKLVTLAQELSGDHKALDGLKLQRTSATCKLKEGVSEVFRKRLVRVMKQFPFSINIDESTLKSNKKRVLNVLVCYFSKEEGKSVTHLYASLEMTVVNTDTVYSAVMDKFKADEIPLTNISFCTI</sequence>
<proteinExistence type="predicted"/>
<evidence type="ECO:0000313" key="2">
    <source>
        <dbReference type="Proteomes" id="UP000762676"/>
    </source>
</evidence>
<dbReference type="EMBL" id="BMAT01011857">
    <property type="protein sequence ID" value="GFR80521.1"/>
    <property type="molecule type" value="Genomic_DNA"/>
</dbReference>
<accession>A0AAV4G5R1</accession>
<reference evidence="1 2" key="1">
    <citation type="journal article" date="2021" name="Elife">
        <title>Chloroplast acquisition without the gene transfer in kleptoplastic sea slugs, Plakobranchus ocellatus.</title>
        <authorList>
            <person name="Maeda T."/>
            <person name="Takahashi S."/>
            <person name="Yoshida T."/>
            <person name="Shimamura S."/>
            <person name="Takaki Y."/>
            <person name="Nagai Y."/>
            <person name="Toyoda A."/>
            <person name="Suzuki Y."/>
            <person name="Arimoto A."/>
            <person name="Ishii H."/>
            <person name="Satoh N."/>
            <person name="Nishiyama T."/>
            <person name="Hasebe M."/>
            <person name="Maruyama T."/>
            <person name="Minagawa J."/>
            <person name="Obokata J."/>
            <person name="Shigenobu S."/>
        </authorList>
    </citation>
    <scope>NUCLEOTIDE SEQUENCE [LARGE SCALE GENOMIC DNA]</scope>
</reference>
<dbReference type="Proteomes" id="UP000762676">
    <property type="component" value="Unassembled WGS sequence"/>
</dbReference>
<dbReference type="PANTHER" id="PTHR37162">
    <property type="entry name" value="HAT FAMILY DIMERISATION DOMAINCONTAINING PROTEIN-RELATED"/>
    <property type="match status" value="1"/>
</dbReference>
<name>A0AAV4G5R1_9GAST</name>
<gene>
    <name evidence="1" type="ORF">ElyMa_005900400</name>
</gene>